<accession>A0A2M7WV97</accession>
<feature type="transmembrane region" description="Helical" evidence="1">
    <location>
        <begin position="12"/>
        <end position="36"/>
    </location>
</feature>
<keyword evidence="1" id="KW-1133">Transmembrane helix</keyword>
<gene>
    <name evidence="2" type="ORF">CO184_00280</name>
</gene>
<protein>
    <submittedName>
        <fullName evidence="2">Uncharacterized protein</fullName>
    </submittedName>
</protein>
<dbReference type="InterPro" id="IPR013211">
    <property type="entry name" value="LVIVD"/>
</dbReference>
<name>A0A2M7WV97_9BACT</name>
<evidence type="ECO:0000313" key="2">
    <source>
        <dbReference type="EMBL" id="PJA34308.1"/>
    </source>
</evidence>
<keyword evidence="1" id="KW-0812">Transmembrane</keyword>
<dbReference type="Proteomes" id="UP000231487">
    <property type="component" value="Unassembled WGS sequence"/>
</dbReference>
<sequence>MESIGKKFQSGVVTLEIMIAFAVLILSISAVIMVVFGNQSIIIDTENNSEALRKAVFGLEEARARSGTDFYSIVTKTEKEFSGALEYTKTLLVENITRCKKQATSTVSWATNNQKTQKIELTTYLTNVAEALALGGDCASEKTNSGWNNPQIFASDNINTSKINTVDVLNGIAYFGTNDSPYIEIADTRNATLVQTGGLLVNFSNNFSASWPINDLDAIEWRNPSTGIIKNFVFVAIATSTNQLNIIDVTDIQNPSLVAERTLNNVDPDGSFPEGYKLFYYKDRLYIGTRETAGAEFHIFNVSDPTNPVEIGQGISLNITVNDIVIKEQNVNGDIKRFAYLATSQDSGELKVYDVTNFDNSGIITEISQAKQNLTGIQNGQSLYIVGNNLYFGRQSTSNGPDLYVYDISNPQLGLNLLGVGDVETAVTRIVGSGRFVFLATEKNGQEIQVWDISDSSNLSRIKNYNLSQISKLGIDYENNFLYAVGQTTPNFQMIYSPNI</sequence>
<dbReference type="Pfam" id="PF08309">
    <property type="entry name" value="LVIVD"/>
    <property type="match status" value="2"/>
</dbReference>
<keyword evidence="1" id="KW-0472">Membrane</keyword>
<dbReference type="AlphaFoldDB" id="A0A2M7WV97"/>
<dbReference type="SUPFAM" id="SSF101908">
    <property type="entry name" value="Putative isomerase YbhE"/>
    <property type="match status" value="1"/>
</dbReference>
<organism evidence="2 3">
    <name type="scientific">Candidatus Zambryskibacteria bacterium CG_4_9_14_3_um_filter_40_16</name>
    <dbReference type="NCBI Taxonomy" id="1975111"/>
    <lineage>
        <taxon>Bacteria</taxon>
        <taxon>Candidatus Zambryskiibacteriota</taxon>
    </lineage>
</organism>
<comment type="caution">
    <text evidence="2">The sequence shown here is derived from an EMBL/GenBank/DDBJ whole genome shotgun (WGS) entry which is preliminary data.</text>
</comment>
<dbReference type="EMBL" id="PFXE01000006">
    <property type="protein sequence ID" value="PJA34308.1"/>
    <property type="molecule type" value="Genomic_DNA"/>
</dbReference>
<proteinExistence type="predicted"/>
<reference evidence="3" key="1">
    <citation type="submission" date="2017-09" db="EMBL/GenBank/DDBJ databases">
        <title>Depth-based differentiation of microbial function through sediment-hosted aquifers and enrichment of novel symbionts in the deep terrestrial subsurface.</title>
        <authorList>
            <person name="Probst A.J."/>
            <person name="Ladd B."/>
            <person name="Jarett J.K."/>
            <person name="Geller-Mcgrath D.E."/>
            <person name="Sieber C.M.K."/>
            <person name="Emerson J.B."/>
            <person name="Anantharaman K."/>
            <person name="Thomas B.C."/>
            <person name="Malmstrom R."/>
            <person name="Stieglmeier M."/>
            <person name="Klingl A."/>
            <person name="Woyke T."/>
            <person name="Ryan C.M."/>
            <person name="Banfield J.F."/>
        </authorList>
    </citation>
    <scope>NUCLEOTIDE SEQUENCE [LARGE SCALE GENOMIC DNA]</scope>
</reference>
<evidence type="ECO:0000256" key="1">
    <source>
        <dbReference type="SAM" id="Phobius"/>
    </source>
</evidence>
<evidence type="ECO:0000313" key="3">
    <source>
        <dbReference type="Proteomes" id="UP000231487"/>
    </source>
</evidence>